<dbReference type="Proteomes" id="UP001062846">
    <property type="component" value="Chromosome 2"/>
</dbReference>
<reference evidence="1" key="1">
    <citation type="submission" date="2022-02" db="EMBL/GenBank/DDBJ databases">
        <title>Plant Genome Project.</title>
        <authorList>
            <person name="Zhang R.-G."/>
        </authorList>
    </citation>
    <scope>NUCLEOTIDE SEQUENCE</scope>
    <source>
        <strain evidence="1">AT1</strain>
    </source>
</reference>
<name>A0ACC0PPL3_RHOML</name>
<sequence length="64" mass="7173">MSKHIVTRLHKTSLGESINTKGLLKTAVSRPTVSVSLNVVLYIDLFLSLVPYPCFVDIIVCVWR</sequence>
<evidence type="ECO:0000313" key="2">
    <source>
        <dbReference type="Proteomes" id="UP001062846"/>
    </source>
</evidence>
<evidence type="ECO:0000313" key="1">
    <source>
        <dbReference type="EMBL" id="KAI8567667.1"/>
    </source>
</evidence>
<gene>
    <name evidence="1" type="ORF">RHMOL_Rhmol02G0139500</name>
</gene>
<keyword evidence="2" id="KW-1185">Reference proteome</keyword>
<organism evidence="1 2">
    <name type="scientific">Rhododendron molle</name>
    <name type="common">Chinese azalea</name>
    <name type="synonym">Azalea mollis</name>
    <dbReference type="NCBI Taxonomy" id="49168"/>
    <lineage>
        <taxon>Eukaryota</taxon>
        <taxon>Viridiplantae</taxon>
        <taxon>Streptophyta</taxon>
        <taxon>Embryophyta</taxon>
        <taxon>Tracheophyta</taxon>
        <taxon>Spermatophyta</taxon>
        <taxon>Magnoliopsida</taxon>
        <taxon>eudicotyledons</taxon>
        <taxon>Gunneridae</taxon>
        <taxon>Pentapetalae</taxon>
        <taxon>asterids</taxon>
        <taxon>Ericales</taxon>
        <taxon>Ericaceae</taxon>
        <taxon>Ericoideae</taxon>
        <taxon>Rhodoreae</taxon>
        <taxon>Rhododendron</taxon>
    </lineage>
</organism>
<accession>A0ACC0PPL3</accession>
<comment type="caution">
    <text evidence="1">The sequence shown here is derived from an EMBL/GenBank/DDBJ whole genome shotgun (WGS) entry which is preliminary data.</text>
</comment>
<dbReference type="EMBL" id="CM046389">
    <property type="protein sequence ID" value="KAI8567667.1"/>
    <property type="molecule type" value="Genomic_DNA"/>
</dbReference>
<proteinExistence type="predicted"/>
<protein>
    <submittedName>
        <fullName evidence="1">Uncharacterized protein</fullName>
    </submittedName>
</protein>